<evidence type="ECO:0000313" key="2">
    <source>
        <dbReference type="EMBL" id="MFC3203235.1"/>
    </source>
</evidence>
<feature type="chain" id="PRO_5046398373" evidence="1">
    <location>
        <begin position="20"/>
        <end position="159"/>
    </location>
</feature>
<reference evidence="3" key="1">
    <citation type="journal article" date="2019" name="Int. J. Syst. Evol. Microbiol.">
        <title>The Global Catalogue of Microorganisms (GCM) 10K type strain sequencing project: providing services to taxonomists for standard genome sequencing and annotation.</title>
        <authorList>
            <consortium name="The Broad Institute Genomics Platform"/>
            <consortium name="The Broad Institute Genome Sequencing Center for Infectious Disease"/>
            <person name="Wu L."/>
            <person name="Ma J."/>
        </authorList>
    </citation>
    <scope>NUCLEOTIDE SEQUENCE [LARGE SCALE GENOMIC DNA]</scope>
    <source>
        <strain evidence="3">KCTC 52449</strain>
    </source>
</reference>
<name>A0ABV7JYN3_9ALTE</name>
<comment type="caution">
    <text evidence="2">The sequence shown here is derived from an EMBL/GenBank/DDBJ whole genome shotgun (WGS) entry which is preliminary data.</text>
</comment>
<gene>
    <name evidence="2" type="ORF">ACFOEW_15595</name>
</gene>
<dbReference type="RefSeq" id="WP_123326241.1">
    <property type="nucleotide sequence ID" value="NZ_JBHRSX010000070.1"/>
</dbReference>
<keyword evidence="3" id="KW-1185">Reference proteome</keyword>
<dbReference type="Proteomes" id="UP001595477">
    <property type="component" value="Unassembled WGS sequence"/>
</dbReference>
<protein>
    <submittedName>
        <fullName evidence="2">Uncharacterized protein</fullName>
    </submittedName>
</protein>
<feature type="signal peptide" evidence="1">
    <location>
        <begin position="1"/>
        <end position="19"/>
    </location>
</feature>
<evidence type="ECO:0000313" key="3">
    <source>
        <dbReference type="Proteomes" id="UP001595477"/>
    </source>
</evidence>
<organism evidence="2 3">
    <name type="scientific">Alteromonas oceani</name>
    <dbReference type="NCBI Taxonomy" id="2071609"/>
    <lineage>
        <taxon>Bacteria</taxon>
        <taxon>Pseudomonadati</taxon>
        <taxon>Pseudomonadota</taxon>
        <taxon>Gammaproteobacteria</taxon>
        <taxon>Alteromonadales</taxon>
        <taxon>Alteromonadaceae</taxon>
        <taxon>Alteromonas/Salinimonas group</taxon>
        <taxon>Alteromonas</taxon>
    </lineage>
</organism>
<accession>A0ABV7JYN3</accession>
<evidence type="ECO:0000256" key="1">
    <source>
        <dbReference type="SAM" id="SignalP"/>
    </source>
</evidence>
<dbReference type="EMBL" id="JBHRSX010000070">
    <property type="protein sequence ID" value="MFC3203235.1"/>
    <property type="molecule type" value="Genomic_DNA"/>
</dbReference>
<keyword evidence="1" id="KW-0732">Signal</keyword>
<proteinExistence type="predicted"/>
<sequence>MRRSLFFVLLLIVCTTTWANEPNTLISIHKVELNNKNKPIKKTYFKKYSTYQLINERTQKIKSIHQNGKAKAVYLEPGRYCFKSFNISGSQRINILNPLCFEVSGNVITNAGTWVIGSRISGSNWYSLLIDMKENYSELESILEVGNSVPAVVFKPQEK</sequence>